<keyword evidence="3" id="KW-1185">Reference proteome</keyword>
<feature type="domain" description="SGNH hydrolase-type esterase" evidence="1">
    <location>
        <begin position="6"/>
        <end position="197"/>
    </location>
</feature>
<name>A0A4Q7LVE2_9BURK</name>
<dbReference type="EMBL" id="SGWV01000007">
    <property type="protein sequence ID" value="RZS58453.1"/>
    <property type="molecule type" value="Genomic_DNA"/>
</dbReference>
<dbReference type="PANTHER" id="PTHR30383">
    <property type="entry name" value="THIOESTERASE 1/PROTEASE 1/LYSOPHOSPHOLIPASE L1"/>
    <property type="match status" value="1"/>
</dbReference>
<dbReference type="Proteomes" id="UP000293433">
    <property type="component" value="Unassembled WGS sequence"/>
</dbReference>
<dbReference type="AlphaFoldDB" id="A0A4Q7LVE2"/>
<dbReference type="SUPFAM" id="SSF52266">
    <property type="entry name" value="SGNH hydrolase"/>
    <property type="match status" value="1"/>
</dbReference>
<dbReference type="Pfam" id="PF13472">
    <property type="entry name" value="Lipase_GDSL_2"/>
    <property type="match status" value="1"/>
</dbReference>
<sequence length="213" mass="22309">MKTLLCYGDSNTWGSDPVTGARLPLGQRWTGRLATALSPTIRVIEEGLPGRTTVLEDPIEGITVSMSGAAYLRPCLASHRPIDAVLLMLGTNDLKARFRLSPFEIAQGMAQLVRMIQGSASGPDGRAPAIVLVSPTPILEVGGLGELFAGGAEKSHRLAGHVAHVAHAHGCTYLNGAALWAVNPVDGIHFDADAHAAFASGIEPVLRGLPALR</sequence>
<dbReference type="PANTHER" id="PTHR30383:SF29">
    <property type="entry name" value="SGNH HYDROLASE-TYPE ESTERASE DOMAIN-CONTAINING PROTEIN"/>
    <property type="match status" value="1"/>
</dbReference>
<dbReference type="InterPro" id="IPR051532">
    <property type="entry name" value="Ester_Hydrolysis_Enzymes"/>
</dbReference>
<proteinExistence type="predicted"/>
<evidence type="ECO:0000313" key="2">
    <source>
        <dbReference type="EMBL" id="RZS58453.1"/>
    </source>
</evidence>
<dbReference type="RefSeq" id="WP_130480596.1">
    <property type="nucleotide sequence ID" value="NZ_SGWV01000007.1"/>
</dbReference>
<evidence type="ECO:0000259" key="1">
    <source>
        <dbReference type="Pfam" id="PF13472"/>
    </source>
</evidence>
<dbReference type="InterPro" id="IPR036514">
    <property type="entry name" value="SGNH_hydro_sf"/>
</dbReference>
<accession>A0A4Q7LVE2</accession>
<dbReference type="Gene3D" id="3.40.50.1110">
    <property type="entry name" value="SGNH hydrolase"/>
    <property type="match status" value="1"/>
</dbReference>
<dbReference type="CDD" id="cd01839">
    <property type="entry name" value="SGNH_arylesterase_like"/>
    <property type="match status" value="1"/>
</dbReference>
<reference evidence="2 3" key="1">
    <citation type="submission" date="2019-02" db="EMBL/GenBank/DDBJ databases">
        <title>Genomic Encyclopedia of Type Strains, Phase IV (KMG-IV): sequencing the most valuable type-strain genomes for metagenomic binning, comparative biology and taxonomic classification.</title>
        <authorList>
            <person name="Goeker M."/>
        </authorList>
    </citation>
    <scope>NUCLEOTIDE SEQUENCE [LARGE SCALE GENOMIC DNA]</scope>
    <source>
        <strain evidence="2 3">DSM 10617</strain>
    </source>
</reference>
<organism evidence="2 3">
    <name type="scientific">Sphaerotilus mobilis</name>
    <dbReference type="NCBI Taxonomy" id="47994"/>
    <lineage>
        <taxon>Bacteria</taxon>
        <taxon>Pseudomonadati</taxon>
        <taxon>Pseudomonadota</taxon>
        <taxon>Betaproteobacteria</taxon>
        <taxon>Burkholderiales</taxon>
        <taxon>Sphaerotilaceae</taxon>
        <taxon>Sphaerotilus</taxon>
    </lineage>
</organism>
<dbReference type="InterPro" id="IPR013830">
    <property type="entry name" value="SGNH_hydro"/>
</dbReference>
<dbReference type="OrthoDB" id="164654at2"/>
<dbReference type="GO" id="GO:0016788">
    <property type="term" value="F:hydrolase activity, acting on ester bonds"/>
    <property type="evidence" value="ECO:0007669"/>
    <property type="project" value="UniProtKB-ARBA"/>
</dbReference>
<gene>
    <name evidence="2" type="ORF">EV685_0746</name>
</gene>
<comment type="caution">
    <text evidence="2">The sequence shown here is derived from an EMBL/GenBank/DDBJ whole genome shotgun (WGS) entry which is preliminary data.</text>
</comment>
<evidence type="ECO:0000313" key="3">
    <source>
        <dbReference type="Proteomes" id="UP000293433"/>
    </source>
</evidence>
<protein>
    <submittedName>
        <fullName evidence="2">Lysophospholipase L1-like esterase</fullName>
    </submittedName>
</protein>